<dbReference type="EMBL" id="CP009621">
    <property type="protein sequence ID" value="AKD04159.1"/>
    <property type="molecule type" value="Genomic_DNA"/>
</dbReference>
<dbReference type="HOGENOM" id="CLU_1738864_0_0_10"/>
<dbReference type="KEGG" id="pko:PKOR_15020"/>
<dbReference type="RefSeq" id="WP_046311783.1">
    <property type="nucleotide sequence ID" value="NZ_CBCSCY010000045.1"/>
</dbReference>
<keyword evidence="2" id="KW-1185">Reference proteome</keyword>
<name>A0A0E3ZF60_9BACT</name>
<dbReference type="PATRIC" id="fig|400092.3.peg.3272"/>
<gene>
    <name evidence="1" type="ORF">PKOR_15020</name>
</gene>
<reference evidence="1 2" key="1">
    <citation type="journal article" date="2015" name="Sci. Rep.">
        <title>Unraveling adaptation of Pontibacter korlensis to radiation and infertility in desert through complete genome and comparative transcriptomic analysis.</title>
        <authorList>
            <person name="Dai J."/>
            <person name="Dai W."/>
            <person name="Qiu C."/>
            <person name="Yang Z."/>
            <person name="Zhang Y."/>
            <person name="Zhou M."/>
            <person name="Zhang L."/>
            <person name="Fang C."/>
            <person name="Gao Q."/>
            <person name="Yang Q."/>
            <person name="Li X."/>
            <person name="Wang Z."/>
            <person name="Wang Z."/>
            <person name="Jia Z."/>
            <person name="Chen X."/>
        </authorList>
    </citation>
    <scope>NUCLEOTIDE SEQUENCE [LARGE SCALE GENOMIC DNA]</scope>
    <source>
        <strain evidence="1 2">X14-1T</strain>
    </source>
</reference>
<sequence>MQLLKYAFQTADEVGLVLLLIGSKLPSEIEALTKDAAIVNRRTKRHTAGYNLRLKLTDKVKTFILSVNYLGWRYYGLRDIAFYRNGIELLAIISPDNQAMIRCTAEQREELSKLGFDFHVSWDADSEDEKTGNFLETLLDKIIEMLKGKK</sequence>
<evidence type="ECO:0000313" key="1">
    <source>
        <dbReference type="EMBL" id="AKD04159.1"/>
    </source>
</evidence>
<accession>A0A0E3ZF60</accession>
<proteinExistence type="predicted"/>
<evidence type="ECO:0000313" key="2">
    <source>
        <dbReference type="Proteomes" id="UP000033109"/>
    </source>
</evidence>
<organism evidence="1 2">
    <name type="scientific">Pontibacter korlensis</name>
    <dbReference type="NCBI Taxonomy" id="400092"/>
    <lineage>
        <taxon>Bacteria</taxon>
        <taxon>Pseudomonadati</taxon>
        <taxon>Bacteroidota</taxon>
        <taxon>Cytophagia</taxon>
        <taxon>Cytophagales</taxon>
        <taxon>Hymenobacteraceae</taxon>
        <taxon>Pontibacter</taxon>
    </lineage>
</organism>
<protein>
    <submittedName>
        <fullName evidence="1">Uncharacterized protein</fullName>
    </submittedName>
</protein>
<dbReference type="Proteomes" id="UP000033109">
    <property type="component" value="Chromosome"/>
</dbReference>
<dbReference type="AlphaFoldDB" id="A0A0E3ZF60"/>